<organism evidence="20 21">
    <name type="scientific">Cuniculiplasma divulgatum</name>
    <dbReference type="NCBI Taxonomy" id="1673428"/>
    <lineage>
        <taxon>Archaea</taxon>
        <taxon>Methanobacteriati</taxon>
        <taxon>Thermoplasmatota</taxon>
        <taxon>Thermoplasmata</taxon>
        <taxon>Thermoplasmatales</taxon>
        <taxon>Cuniculiplasmataceae</taxon>
        <taxon>Cuniculiplasma</taxon>
    </lineage>
</organism>
<keyword evidence="10" id="KW-0521">NADP</keyword>
<evidence type="ECO:0000256" key="10">
    <source>
        <dbReference type="ARBA" id="ARBA00022857"/>
    </source>
</evidence>
<evidence type="ECO:0000256" key="6">
    <source>
        <dbReference type="ARBA" id="ARBA00022466"/>
    </source>
</evidence>
<comment type="similarity">
    <text evidence="2 17">Belongs to the class-I pyridine nucleotide-disulfide oxidoreductase family.</text>
</comment>
<evidence type="ECO:0000256" key="1">
    <source>
        <dbReference type="ARBA" id="ARBA00001974"/>
    </source>
</evidence>
<dbReference type="GO" id="GO:0045340">
    <property type="term" value="F:mercury ion binding"/>
    <property type="evidence" value="ECO:0007669"/>
    <property type="project" value="InterPro"/>
</dbReference>
<comment type="catalytic activity">
    <reaction evidence="16">
        <text>Hg + NADP(+) + H(+) = Hg(2+) + NADPH</text>
        <dbReference type="Rhea" id="RHEA:23856"/>
        <dbReference type="ChEBI" id="CHEBI:15378"/>
        <dbReference type="ChEBI" id="CHEBI:16170"/>
        <dbReference type="ChEBI" id="CHEBI:16793"/>
        <dbReference type="ChEBI" id="CHEBI:57783"/>
        <dbReference type="ChEBI" id="CHEBI:58349"/>
        <dbReference type="EC" id="1.16.1.1"/>
    </reaction>
</comment>
<dbReference type="GO" id="GO:0050787">
    <property type="term" value="P:detoxification of mercury ion"/>
    <property type="evidence" value="ECO:0007669"/>
    <property type="project" value="InterPro"/>
</dbReference>
<dbReference type="InterPro" id="IPR021179">
    <property type="entry name" value="Mercury_reductase_MerA"/>
</dbReference>
<evidence type="ECO:0000256" key="3">
    <source>
        <dbReference type="ARBA" id="ARBA00011738"/>
    </source>
</evidence>
<dbReference type="Gene3D" id="3.50.50.60">
    <property type="entry name" value="FAD/NAD(P)-binding domain"/>
    <property type="match status" value="2"/>
</dbReference>
<keyword evidence="6" id="KW-0475">Mercuric resistance</keyword>
<keyword evidence="8" id="KW-0479">Metal-binding</keyword>
<evidence type="ECO:0000313" key="20">
    <source>
        <dbReference type="EMBL" id="SIM79136.1"/>
    </source>
</evidence>
<dbReference type="SUPFAM" id="SSF51905">
    <property type="entry name" value="FAD/NAD(P)-binding domain"/>
    <property type="match status" value="1"/>
</dbReference>
<keyword evidence="14 17" id="KW-0676">Redox-active center</keyword>
<dbReference type="FunFam" id="3.30.390.30:FF:000001">
    <property type="entry name" value="Dihydrolipoyl dehydrogenase"/>
    <property type="match status" value="1"/>
</dbReference>
<evidence type="ECO:0000256" key="15">
    <source>
        <dbReference type="ARBA" id="ARBA00031725"/>
    </source>
</evidence>
<evidence type="ECO:0000256" key="11">
    <source>
        <dbReference type="ARBA" id="ARBA00022914"/>
    </source>
</evidence>
<dbReference type="PRINTS" id="PR00411">
    <property type="entry name" value="PNDRDTASEI"/>
</dbReference>
<comment type="subunit">
    <text evidence="3">Homodimer.</text>
</comment>
<evidence type="ECO:0000256" key="13">
    <source>
        <dbReference type="ARBA" id="ARBA00023157"/>
    </source>
</evidence>
<keyword evidence="9 17" id="KW-0274">FAD</keyword>
<dbReference type="NCBIfam" id="TIGR02053">
    <property type="entry name" value="MerA"/>
    <property type="match status" value="1"/>
</dbReference>
<feature type="domain" description="FAD/NAD(P)-binding" evidence="19">
    <location>
        <begin position="10"/>
        <end position="337"/>
    </location>
</feature>
<dbReference type="GO" id="GO:0003955">
    <property type="term" value="F:NAD(P)H dehydrogenase (quinone) activity"/>
    <property type="evidence" value="ECO:0007669"/>
    <property type="project" value="TreeGrafter"/>
</dbReference>
<proteinExistence type="inferred from homology"/>
<dbReference type="Pfam" id="PF07992">
    <property type="entry name" value="Pyr_redox_2"/>
    <property type="match status" value="1"/>
</dbReference>
<evidence type="ECO:0000259" key="19">
    <source>
        <dbReference type="Pfam" id="PF07992"/>
    </source>
</evidence>
<dbReference type="SUPFAM" id="SSF55424">
    <property type="entry name" value="FAD/NAD-linked reductases, dimerisation (C-terminal) domain"/>
    <property type="match status" value="1"/>
</dbReference>
<dbReference type="PANTHER" id="PTHR43014:SF4">
    <property type="entry name" value="PYRIDINE NUCLEOTIDE-DISULFIDE OXIDOREDUCTASE RCLA-RELATED"/>
    <property type="match status" value="1"/>
</dbReference>
<dbReference type="GO" id="GO:0050660">
    <property type="term" value="F:flavin adenine dinucleotide binding"/>
    <property type="evidence" value="ECO:0007669"/>
    <property type="project" value="InterPro"/>
</dbReference>
<evidence type="ECO:0000256" key="12">
    <source>
        <dbReference type="ARBA" id="ARBA00023002"/>
    </source>
</evidence>
<dbReference type="EC" id="1.16.1.1" evidence="4"/>
<evidence type="ECO:0000256" key="9">
    <source>
        <dbReference type="ARBA" id="ARBA00022827"/>
    </source>
</evidence>
<dbReference type="InterPro" id="IPR023753">
    <property type="entry name" value="FAD/NAD-binding_dom"/>
</dbReference>
<dbReference type="AlphaFoldDB" id="A0A1N5W1E5"/>
<dbReference type="InterPro" id="IPR001100">
    <property type="entry name" value="Pyr_nuc-diS_OxRdtase"/>
</dbReference>
<dbReference type="PROSITE" id="PS00076">
    <property type="entry name" value="PYRIDINE_REDOX_1"/>
    <property type="match status" value="1"/>
</dbReference>
<evidence type="ECO:0000256" key="8">
    <source>
        <dbReference type="ARBA" id="ARBA00022723"/>
    </source>
</evidence>
<dbReference type="InterPro" id="IPR016156">
    <property type="entry name" value="FAD/NAD-linked_Rdtase_dimer_sf"/>
</dbReference>
<evidence type="ECO:0000256" key="14">
    <source>
        <dbReference type="ARBA" id="ARBA00023284"/>
    </source>
</evidence>
<dbReference type="Pfam" id="PF02852">
    <property type="entry name" value="Pyr_redox_dim"/>
    <property type="match status" value="1"/>
</dbReference>
<evidence type="ECO:0000256" key="4">
    <source>
        <dbReference type="ARBA" id="ARBA00012661"/>
    </source>
</evidence>
<sequence length="481" mass="51828">MNLKSEIQKFDLVILGRGAASFSAAIKASELSNGEMTIAMIGTGSLGGTCVNVGCVPSKYLLEASHSVFRPNHPRMSGIYPTQVKHNFSEVMEGLRSYVTHARDTKYAQVIENYSNVKLFNGLGRFVDRKTILVSDSDGNEISMVTGSNILIATGSSPSVPNIEGLKETGFLTSDTIWELNEMPESVAIIGGGAIGLEIGQALMHFGSKITVIEAMDSLLPQTEPEISSAMKRFLEKEGMKFHLGARIGSVNRSGNGKSIDIITHNGKEKIEVQEIIVATGRHANTQYLNLKSAGVEVDSRGQIVTSEKMKTSTPGIYAAGDCVSKKMFLETLAAREGVIAVNNMFGEDLTIDYDSSTWAVFTSPQIAGVGMTENEFSKKNGSCSCRVFSLENLTKASIMGETEGVIKITVDPNDNRIVGMHIMAPNATDIITEGAYAVRNGYTIDDIIATSHIFPSFSEGIKLAAQSFIRDLSKMACCVE</sequence>
<evidence type="ECO:0000313" key="21">
    <source>
        <dbReference type="Proteomes" id="UP000195607"/>
    </source>
</evidence>
<dbReference type="GO" id="GO:0050661">
    <property type="term" value="F:NADP binding"/>
    <property type="evidence" value="ECO:0007669"/>
    <property type="project" value="InterPro"/>
</dbReference>
<dbReference type="InterPro" id="IPR004099">
    <property type="entry name" value="Pyr_nucl-diS_OxRdtase_dimer"/>
</dbReference>
<dbReference type="Gene3D" id="3.30.390.30">
    <property type="match status" value="1"/>
</dbReference>
<name>A0A1N5W1E5_9ARCH</name>
<keyword evidence="12 17" id="KW-0560">Oxidoreductase</keyword>
<comment type="cofactor">
    <cofactor evidence="1">
        <name>FAD</name>
        <dbReference type="ChEBI" id="CHEBI:57692"/>
    </cofactor>
</comment>
<keyword evidence="13" id="KW-1015">Disulfide bond</keyword>
<evidence type="ECO:0000259" key="18">
    <source>
        <dbReference type="Pfam" id="PF02852"/>
    </source>
</evidence>
<protein>
    <recommendedName>
        <fullName evidence="5">Mercuric reductase</fullName>
        <ecNumber evidence="4">1.16.1.1</ecNumber>
    </recommendedName>
    <alternativeName>
        <fullName evidence="15">Hg(II) reductase</fullName>
    </alternativeName>
</protein>
<dbReference type="GO" id="GO:0016668">
    <property type="term" value="F:oxidoreductase activity, acting on a sulfur group of donors, NAD(P) as acceptor"/>
    <property type="evidence" value="ECO:0007669"/>
    <property type="project" value="InterPro"/>
</dbReference>
<dbReference type="Proteomes" id="UP000195607">
    <property type="component" value="Chromosome I"/>
</dbReference>
<evidence type="ECO:0000256" key="5">
    <source>
        <dbReference type="ARBA" id="ARBA00014791"/>
    </source>
</evidence>
<evidence type="ECO:0000256" key="7">
    <source>
        <dbReference type="ARBA" id="ARBA00022630"/>
    </source>
</evidence>
<gene>
    <name evidence="20" type="ORF">CSP5_1618</name>
</gene>
<evidence type="ECO:0000256" key="2">
    <source>
        <dbReference type="ARBA" id="ARBA00007532"/>
    </source>
</evidence>
<dbReference type="InterPro" id="IPR012999">
    <property type="entry name" value="Pyr_OxRdtase_I_AS"/>
</dbReference>
<dbReference type="InterPro" id="IPR036188">
    <property type="entry name" value="FAD/NAD-bd_sf"/>
</dbReference>
<keyword evidence="11" id="KW-0476">Mercury</keyword>
<keyword evidence="7 17" id="KW-0285">Flavoprotein</keyword>
<feature type="domain" description="Pyridine nucleotide-disulphide oxidoreductase dimerisation" evidence="18">
    <location>
        <begin position="359"/>
        <end position="465"/>
    </location>
</feature>
<dbReference type="PRINTS" id="PR00368">
    <property type="entry name" value="FADPNR"/>
</dbReference>
<accession>A0A1N5W1E5</accession>
<dbReference type="EMBL" id="LT671858">
    <property type="protein sequence ID" value="SIM79136.1"/>
    <property type="molecule type" value="Genomic_DNA"/>
</dbReference>
<dbReference type="PIRSF" id="PIRSF000350">
    <property type="entry name" value="Mercury_reductase_MerA"/>
    <property type="match status" value="1"/>
</dbReference>
<evidence type="ECO:0000256" key="16">
    <source>
        <dbReference type="ARBA" id="ARBA00048984"/>
    </source>
</evidence>
<dbReference type="PANTHER" id="PTHR43014">
    <property type="entry name" value="MERCURIC REDUCTASE"/>
    <property type="match status" value="1"/>
</dbReference>
<dbReference type="GO" id="GO:0016152">
    <property type="term" value="F:mercury (II) reductase (NADP+) activity"/>
    <property type="evidence" value="ECO:0007669"/>
    <property type="project" value="UniProtKB-EC"/>
</dbReference>
<evidence type="ECO:0000256" key="17">
    <source>
        <dbReference type="RuleBase" id="RU003691"/>
    </source>
</evidence>
<reference evidence="20 21" key="1">
    <citation type="submission" date="2016-04" db="EMBL/GenBank/DDBJ databases">
        <authorList>
            <person name="Evans L.H."/>
            <person name="Alamgir A."/>
            <person name="Owens N."/>
            <person name="Weber N.D."/>
            <person name="Virtaneva K."/>
            <person name="Barbian K."/>
            <person name="Babar A."/>
            <person name="Rosenke K."/>
        </authorList>
    </citation>
    <scope>NUCLEOTIDE SEQUENCE [LARGE SCALE GENOMIC DNA]</scope>
    <source>
        <strain evidence="21">S5(T) (JCM 30642 \VKM B-2941)</strain>
    </source>
</reference>